<comment type="similarity">
    <text evidence="1">Belongs to the class-I fumarase family.</text>
</comment>
<feature type="non-terminal residue" evidence="5">
    <location>
        <position position="1"/>
    </location>
</feature>
<dbReference type="PANTHER" id="PTHR43351:SF2">
    <property type="entry name" value="L(+)-TARTRATE DEHYDRATASE SUBUNIT BETA-RELATED"/>
    <property type="match status" value="1"/>
</dbReference>
<dbReference type="EMBL" id="LAZR01025452">
    <property type="protein sequence ID" value="KKL71876.1"/>
    <property type="molecule type" value="Genomic_DNA"/>
</dbReference>
<feature type="compositionally biased region" description="Basic residues" evidence="3">
    <location>
        <begin position="158"/>
        <end position="167"/>
    </location>
</feature>
<evidence type="ECO:0000313" key="5">
    <source>
        <dbReference type="EMBL" id="KKL71876.1"/>
    </source>
</evidence>
<comment type="caution">
    <text evidence="5">The sequence shown here is derived from an EMBL/GenBank/DDBJ whole genome shotgun (WGS) entry which is preliminary data.</text>
</comment>
<protein>
    <recommendedName>
        <fullName evidence="4">Fe-S hydro-lyase tartrate dehydratase beta-type catalytic domain-containing protein</fullName>
    </recommendedName>
</protein>
<organism evidence="5">
    <name type="scientific">marine sediment metagenome</name>
    <dbReference type="NCBI Taxonomy" id="412755"/>
    <lineage>
        <taxon>unclassified sequences</taxon>
        <taxon>metagenomes</taxon>
        <taxon>ecological metagenomes</taxon>
    </lineage>
</organism>
<dbReference type="InterPro" id="IPR036660">
    <property type="entry name" value="Fe-S_hydroAse_TtdB_cat_sf"/>
</dbReference>
<dbReference type="AlphaFoldDB" id="A0A0F9F0A3"/>
<dbReference type="Gene3D" id="3.20.130.10">
    <property type="entry name" value="Fe-S hydro-lyase, tartrate dehydratase beta-type, catalytic domain"/>
    <property type="match status" value="1"/>
</dbReference>
<evidence type="ECO:0000256" key="1">
    <source>
        <dbReference type="ARBA" id="ARBA00008876"/>
    </source>
</evidence>
<dbReference type="PANTHER" id="PTHR43351">
    <property type="entry name" value="L(+)-TARTRATE DEHYDRATASE SUBUNIT BETA"/>
    <property type="match status" value="1"/>
</dbReference>
<feature type="region of interest" description="Disordered" evidence="3">
    <location>
        <begin position="145"/>
        <end position="173"/>
    </location>
</feature>
<keyword evidence="2" id="KW-0456">Lyase</keyword>
<evidence type="ECO:0000259" key="4">
    <source>
        <dbReference type="Pfam" id="PF05683"/>
    </source>
</evidence>
<evidence type="ECO:0000256" key="3">
    <source>
        <dbReference type="SAM" id="MobiDB-lite"/>
    </source>
</evidence>
<gene>
    <name evidence="5" type="ORF">LCGC14_2090550</name>
</gene>
<dbReference type="InterPro" id="IPR004647">
    <property type="entry name" value="Fe-S_hydro-lyase_TtdB-typ_cat"/>
</dbReference>
<proteinExistence type="inferred from homology"/>
<evidence type="ECO:0000256" key="2">
    <source>
        <dbReference type="ARBA" id="ARBA00023239"/>
    </source>
</evidence>
<name>A0A0F9F0A3_9ZZZZ</name>
<feature type="domain" description="Fe-S hydro-lyase tartrate dehydratase beta-type catalytic" evidence="4">
    <location>
        <begin position="38"/>
        <end position="135"/>
    </location>
</feature>
<dbReference type="SUPFAM" id="SSF117457">
    <property type="entry name" value="FumA C-terminal domain-like"/>
    <property type="match status" value="1"/>
</dbReference>
<sequence>LDFVASLGGFLSGRFGLEFDLGQRAMLGPPLANADESLVAGQLVELSGVLFTARDQAHLRLVKALTEGRALPVDLKGQTIYYAGPAPARPNAIAGSIGPTTAARMDAYTPALLEYGIKAMIGKGRRSAEVEEAIQIAAKEIDKQNKAGPQMGIEEKHARRQFKAARKAKAEQV</sequence>
<dbReference type="Pfam" id="PF05683">
    <property type="entry name" value="Fumerase_C"/>
    <property type="match status" value="1"/>
</dbReference>
<dbReference type="GO" id="GO:0016836">
    <property type="term" value="F:hydro-lyase activity"/>
    <property type="evidence" value="ECO:0007669"/>
    <property type="project" value="InterPro"/>
</dbReference>
<reference evidence="5" key="1">
    <citation type="journal article" date="2015" name="Nature">
        <title>Complex archaea that bridge the gap between prokaryotes and eukaryotes.</title>
        <authorList>
            <person name="Spang A."/>
            <person name="Saw J.H."/>
            <person name="Jorgensen S.L."/>
            <person name="Zaremba-Niedzwiedzka K."/>
            <person name="Martijn J."/>
            <person name="Lind A.E."/>
            <person name="van Eijk R."/>
            <person name="Schleper C."/>
            <person name="Guy L."/>
            <person name="Ettema T.J."/>
        </authorList>
    </citation>
    <scope>NUCLEOTIDE SEQUENCE</scope>
</reference>
<accession>A0A0F9F0A3</accession>